<dbReference type="PANTHER" id="PTHR38471">
    <property type="entry name" value="FOUR HELIX BUNDLE PROTEIN"/>
    <property type="match status" value="1"/>
</dbReference>
<dbReference type="Proteomes" id="UP001517367">
    <property type="component" value="Unassembled WGS sequence"/>
</dbReference>
<dbReference type="InterPro" id="IPR012657">
    <property type="entry name" value="23S_rRNA-intervening_sequence"/>
</dbReference>
<evidence type="ECO:0000313" key="1">
    <source>
        <dbReference type="EMBL" id="MFN0293165.1"/>
    </source>
</evidence>
<comment type="caution">
    <text evidence="1">The sequence shown here is derived from an EMBL/GenBank/DDBJ whole genome shotgun (WGS) entry which is preliminary data.</text>
</comment>
<dbReference type="SUPFAM" id="SSF158446">
    <property type="entry name" value="IVS-encoded protein-like"/>
    <property type="match status" value="1"/>
</dbReference>
<dbReference type="RefSeq" id="WP_212751553.1">
    <property type="nucleotide sequence ID" value="NZ_SRMP02000045.1"/>
</dbReference>
<evidence type="ECO:0000313" key="2">
    <source>
        <dbReference type="Proteomes" id="UP001517367"/>
    </source>
</evidence>
<dbReference type="NCBIfam" id="TIGR02436">
    <property type="entry name" value="four helix bundle protein"/>
    <property type="match status" value="1"/>
</dbReference>
<dbReference type="InterPro" id="IPR036583">
    <property type="entry name" value="23S_rRNA_IVS_sf"/>
</dbReference>
<reference evidence="1 2" key="1">
    <citation type="submission" date="2024-12" db="EMBL/GenBank/DDBJ databases">
        <authorList>
            <person name="Hu S."/>
        </authorList>
    </citation>
    <scope>NUCLEOTIDE SEQUENCE [LARGE SCALE GENOMIC DNA]</scope>
    <source>
        <strain evidence="1 2">P-25</strain>
    </source>
</reference>
<dbReference type="EMBL" id="SRMP02000045">
    <property type="protein sequence ID" value="MFN0293165.1"/>
    <property type="molecule type" value="Genomic_DNA"/>
</dbReference>
<dbReference type="Gene3D" id="1.20.1440.60">
    <property type="entry name" value="23S rRNA-intervening sequence"/>
    <property type="match status" value="1"/>
</dbReference>
<dbReference type="CDD" id="cd16377">
    <property type="entry name" value="23S_rRNA_IVP_like"/>
    <property type="match status" value="1"/>
</dbReference>
<organism evidence="1 2">
    <name type="scientific">Pedobacter helvus</name>
    <dbReference type="NCBI Taxonomy" id="2563444"/>
    <lineage>
        <taxon>Bacteria</taxon>
        <taxon>Pseudomonadati</taxon>
        <taxon>Bacteroidota</taxon>
        <taxon>Sphingobacteriia</taxon>
        <taxon>Sphingobacteriales</taxon>
        <taxon>Sphingobacteriaceae</taxon>
        <taxon>Pedobacter</taxon>
    </lineage>
</organism>
<keyword evidence="2" id="KW-1185">Reference proteome</keyword>
<proteinExistence type="predicted"/>
<dbReference type="Pfam" id="PF05635">
    <property type="entry name" value="23S_rRNA_IVP"/>
    <property type="match status" value="1"/>
</dbReference>
<protein>
    <submittedName>
        <fullName evidence="1">Four helix bundle protein</fullName>
    </submittedName>
</protein>
<sequence>MNYTYTFEKLEVWQLSRSFVKELYEITKSFPKDEQYGLTSQIRRAAVSISSNIAEVSSRLTTKDKAHFTMIAFSSTMEVNQPIDHRM</sequence>
<gene>
    <name evidence="1" type="ORF">E5L68_017365</name>
</gene>
<name>A0ABW9JLQ6_9SPHI</name>
<dbReference type="PANTHER" id="PTHR38471:SF2">
    <property type="entry name" value="FOUR HELIX BUNDLE PROTEIN"/>
    <property type="match status" value="1"/>
</dbReference>
<accession>A0ABW9JLQ6</accession>